<dbReference type="GO" id="GO:0002189">
    <property type="term" value="C:ribose phosphate diphosphokinase complex"/>
    <property type="evidence" value="ECO:0007669"/>
    <property type="project" value="TreeGrafter"/>
</dbReference>
<dbReference type="GO" id="GO:0004749">
    <property type="term" value="F:ribose phosphate diphosphokinase activity"/>
    <property type="evidence" value="ECO:0007669"/>
    <property type="project" value="UniProtKB-UniRule"/>
</dbReference>
<dbReference type="GO" id="GO:0006164">
    <property type="term" value="P:purine nucleotide biosynthetic process"/>
    <property type="evidence" value="ECO:0007669"/>
    <property type="project" value="TreeGrafter"/>
</dbReference>
<dbReference type="Pfam" id="PF14572">
    <property type="entry name" value="Pribosyl_synth"/>
    <property type="match status" value="1"/>
</dbReference>
<accession>A0A1F2UKD8</accession>
<keyword evidence="3 12" id="KW-0479">Metal-binding</keyword>
<dbReference type="NCBIfam" id="NF002320">
    <property type="entry name" value="PRK01259.1"/>
    <property type="match status" value="1"/>
</dbReference>
<evidence type="ECO:0000256" key="6">
    <source>
        <dbReference type="ARBA" id="ARBA00022777"/>
    </source>
</evidence>
<evidence type="ECO:0000259" key="13">
    <source>
        <dbReference type="Pfam" id="PF13793"/>
    </source>
</evidence>
<dbReference type="GO" id="GO:0006015">
    <property type="term" value="P:5-phosphoribose 1-diphosphate biosynthetic process"/>
    <property type="evidence" value="ECO:0007669"/>
    <property type="project" value="UniProtKB-UniRule"/>
</dbReference>
<evidence type="ECO:0000256" key="1">
    <source>
        <dbReference type="ARBA" id="ARBA00004996"/>
    </source>
</evidence>
<comment type="similarity">
    <text evidence="11 12">Belongs to the ribose-phosphate pyrophosphokinase family. Class I subfamily.</text>
</comment>
<evidence type="ECO:0000256" key="5">
    <source>
        <dbReference type="ARBA" id="ARBA00022741"/>
    </source>
</evidence>
<evidence type="ECO:0000256" key="8">
    <source>
        <dbReference type="ARBA" id="ARBA00022842"/>
    </source>
</evidence>
<dbReference type="GO" id="GO:0000287">
    <property type="term" value="F:magnesium ion binding"/>
    <property type="evidence" value="ECO:0007669"/>
    <property type="project" value="UniProtKB-UniRule"/>
</dbReference>
<feature type="binding site" evidence="12">
    <location>
        <position position="199"/>
    </location>
    <ligand>
        <name>D-ribose 5-phosphate</name>
        <dbReference type="ChEBI" id="CHEBI:78346"/>
    </ligand>
</feature>
<dbReference type="GO" id="GO:0005737">
    <property type="term" value="C:cytoplasm"/>
    <property type="evidence" value="ECO:0007669"/>
    <property type="project" value="UniProtKB-SubCell"/>
</dbReference>
<keyword evidence="7 12" id="KW-0067">ATP-binding</keyword>
<evidence type="ECO:0000256" key="11">
    <source>
        <dbReference type="ARBA" id="ARBA00061444"/>
    </source>
</evidence>
<dbReference type="NCBIfam" id="NF002844">
    <property type="entry name" value="PRK03092.1"/>
    <property type="match status" value="1"/>
</dbReference>
<dbReference type="AlphaFoldDB" id="A0A1F2UKD8"/>
<comment type="caution">
    <text evidence="12">Lacks conserved residue(s) required for the propagation of feature annotation.</text>
</comment>
<protein>
    <recommendedName>
        <fullName evidence="12">Ribose-phosphate pyrophosphokinase</fullName>
        <shortName evidence="12">RPPK</shortName>
        <ecNumber evidence="12">2.7.6.1</ecNumber>
    </recommendedName>
    <alternativeName>
        <fullName evidence="12">5-phospho-D-ribosyl alpha-1-diphosphate synthase</fullName>
    </alternativeName>
    <alternativeName>
        <fullName evidence="12">Phosphoribosyl diphosphate synthase</fullName>
    </alternativeName>
    <alternativeName>
        <fullName evidence="12">Phosphoribosyl pyrophosphate synthase</fullName>
        <shortName evidence="12">P-Rib-PP synthase</shortName>
        <shortName evidence="12">PRPP synthase</shortName>
        <shortName evidence="12">PRPPase</shortName>
    </alternativeName>
</protein>
<comment type="subunit">
    <text evidence="12">Homohexamer.</text>
</comment>
<dbReference type="SUPFAM" id="SSF53271">
    <property type="entry name" value="PRTase-like"/>
    <property type="match status" value="1"/>
</dbReference>
<dbReference type="GO" id="GO:0009156">
    <property type="term" value="P:ribonucleoside monophosphate biosynthetic process"/>
    <property type="evidence" value="ECO:0007669"/>
    <property type="project" value="InterPro"/>
</dbReference>
<feature type="binding site" evidence="12">
    <location>
        <position position="135"/>
    </location>
    <ligand>
        <name>Mg(2+)</name>
        <dbReference type="ChEBI" id="CHEBI:18420"/>
    </ligand>
</feature>
<evidence type="ECO:0000313" key="15">
    <source>
        <dbReference type="Proteomes" id="UP000178086"/>
    </source>
</evidence>
<dbReference type="InterPro" id="IPR029057">
    <property type="entry name" value="PRTase-like"/>
</dbReference>
<feature type="domain" description="Ribose-phosphate pyrophosphokinase N-terminal" evidence="13">
    <location>
        <begin position="9"/>
        <end position="125"/>
    </location>
</feature>
<dbReference type="InterPro" id="IPR000836">
    <property type="entry name" value="PRTase_dom"/>
</dbReference>
<dbReference type="HAMAP" id="MF_00583_B">
    <property type="entry name" value="RibP_PPkinase_B"/>
    <property type="match status" value="1"/>
</dbReference>
<keyword evidence="4 12" id="KW-0545">Nucleotide biosynthesis</keyword>
<comment type="function">
    <text evidence="10 12">Involved in the biosynthesis of the central metabolite phospho-alpha-D-ribosyl-1-pyrophosphate (PRPP) via the transfer of pyrophosphoryl group from ATP to 1-hydroxyl of ribose-5-phosphate (Rib-5-P).</text>
</comment>
<dbReference type="SMART" id="SM01400">
    <property type="entry name" value="Pribosyltran_N"/>
    <property type="match status" value="1"/>
</dbReference>
<evidence type="ECO:0000256" key="4">
    <source>
        <dbReference type="ARBA" id="ARBA00022727"/>
    </source>
</evidence>
<dbReference type="InterPro" id="IPR029099">
    <property type="entry name" value="Pribosyltran_N"/>
</dbReference>
<evidence type="ECO:0000256" key="12">
    <source>
        <dbReference type="HAMAP-Rule" id="MF_00583"/>
    </source>
</evidence>
<evidence type="ECO:0000256" key="2">
    <source>
        <dbReference type="ARBA" id="ARBA00022679"/>
    </source>
</evidence>
<dbReference type="FunFam" id="3.40.50.2020:FF:000001">
    <property type="entry name" value="Ribose-phosphate pyrophosphokinase"/>
    <property type="match status" value="1"/>
</dbReference>
<feature type="binding site" evidence="12">
    <location>
        <begin position="101"/>
        <end position="102"/>
    </location>
    <ligand>
        <name>ATP</name>
        <dbReference type="ChEBI" id="CHEBI:30616"/>
    </ligand>
</feature>
<keyword evidence="8 12" id="KW-0460">Magnesium</keyword>
<keyword evidence="6 12" id="KW-0418">Kinase</keyword>
<dbReference type="PROSITE" id="PS00114">
    <property type="entry name" value="PRPP_SYNTHASE"/>
    <property type="match status" value="1"/>
</dbReference>
<comment type="caution">
    <text evidence="14">The sequence shown here is derived from an EMBL/GenBank/DDBJ whole genome shotgun (WGS) entry which is preliminary data.</text>
</comment>
<feature type="binding site" evidence="12">
    <location>
        <position position="174"/>
    </location>
    <ligand>
        <name>Mg(2+)</name>
        <dbReference type="ChEBI" id="CHEBI:18420"/>
    </ligand>
</feature>
<feature type="binding site" evidence="12">
    <location>
        <begin position="227"/>
        <end position="231"/>
    </location>
    <ligand>
        <name>D-ribose 5-phosphate</name>
        <dbReference type="ChEBI" id="CHEBI:78346"/>
    </ligand>
</feature>
<sequence length="321" mass="34855">MASEESKRLMMFSGRSIPALAHEIAGHLGIHLGKVELATFSSGEIYVRYLESVRGAEVFAVQTLCEPINDYLVELLIMVDALKRASAHRISAVVPFYGYARQDKKAAAREPITAKLIADILMTAGINRLITVDLHAGQIQGFFNVPVDHLTGLPLLVDYFKEKNLENLVIVSPDVGRVKMAKKFSDRIGATLAILHKSRPAHNVAEISHVIGEVEGRPCLVVDDMVDTAGTLASGAQALIEHGAKEVYAAATHPVLSGPAIDRIAKSPIKELVVLNTLPIAANKLIPKIKVVSIAQLFAEAIRNVYEDRSVSELFDGQNQD</sequence>
<keyword evidence="5 12" id="KW-0547">Nucleotide-binding</keyword>
<keyword evidence="12" id="KW-0963">Cytoplasm</keyword>
<dbReference type="CDD" id="cd06223">
    <property type="entry name" value="PRTases_typeI"/>
    <property type="match status" value="1"/>
</dbReference>
<gene>
    <name evidence="12" type="primary">prs</name>
    <name evidence="14" type="ORF">A2074_03880</name>
</gene>
<keyword evidence="2 12" id="KW-0808">Transferase</keyword>
<dbReference type="Proteomes" id="UP000178086">
    <property type="component" value="Unassembled WGS sequence"/>
</dbReference>
<evidence type="ECO:0000256" key="7">
    <source>
        <dbReference type="ARBA" id="ARBA00022840"/>
    </source>
</evidence>
<dbReference type="NCBIfam" id="TIGR01251">
    <property type="entry name" value="ribP_PPkin"/>
    <property type="match status" value="1"/>
</dbReference>
<comment type="cofactor">
    <cofactor evidence="12">
        <name>Mg(2+)</name>
        <dbReference type="ChEBI" id="CHEBI:18420"/>
    </cofactor>
    <text evidence="12">Binds 2 Mg(2+) ions per subunit.</text>
</comment>
<comment type="catalytic activity">
    <reaction evidence="9 12">
        <text>D-ribose 5-phosphate + ATP = 5-phospho-alpha-D-ribose 1-diphosphate + AMP + H(+)</text>
        <dbReference type="Rhea" id="RHEA:15609"/>
        <dbReference type="ChEBI" id="CHEBI:15378"/>
        <dbReference type="ChEBI" id="CHEBI:30616"/>
        <dbReference type="ChEBI" id="CHEBI:58017"/>
        <dbReference type="ChEBI" id="CHEBI:78346"/>
        <dbReference type="ChEBI" id="CHEBI:456215"/>
        <dbReference type="EC" id="2.7.6.1"/>
    </reaction>
</comment>
<dbReference type="EC" id="2.7.6.1" evidence="12"/>
<organism evidence="14 15">
    <name type="scientific">Candidatus Aquicultor primus</name>
    <dbReference type="NCBI Taxonomy" id="1797195"/>
    <lineage>
        <taxon>Bacteria</taxon>
        <taxon>Bacillati</taxon>
        <taxon>Actinomycetota</taxon>
        <taxon>Candidatus Aquicultoria</taxon>
        <taxon>Candidatus Aquicultorales</taxon>
        <taxon>Candidatus Aquicultoraceae</taxon>
        <taxon>Candidatus Aquicultor</taxon>
    </lineage>
</organism>
<comment type="pathway">
    <text evidence="1 12">Metabolic intermediate biosynthesis; 5-phospho-alpha-D-ribose 1-diphosphate biosynthesis; 5-phospho-alpha-D-ribose 1-diphosphate from D-ribose 5-phosphate (route I): step 1/1.</text>
</comment>
<dbReference type="PANTHER" id="PTHR10210">
    <property type="entry name" value="RIBOSE-PHOSPHATE DIPHOSPHOKINASE FAMILY MEMBER"/>
    <property type="match status" value="1"/>
</dbReference>
<feature type="active site" evidence="12">
    <location>
        <position position="197"/>
    </location>
</feature>
<feature type="binding site" evidence="12">
    <location>
        <position position="223"/>
    </location>
    <ligand>
        <name>D-ribose 5-phosphate</name>
        <dbReference type="ChEBI" id="CHEBI:78346"/>
    </ligand>
</feature>
<dbReference type="PANTHER" id="PTHR10210:SF41">
    <property type="entry name" value="RIBOSE-PHOSPHATE PYROPHOSPHOKINASE 1, CHLOROPLASTIC"/>
    <property type="match status" value="1"/>
</dbReference>
<dbReference type="InterPro" id="IPR037515">
    <property type="entry name" value="Rib-P_diPkinase_bac"/>
</dbReference>
<proteinExistence type="inferred from homology"/>
<dbReference type="InterPro" id="IPR005946">
    <property type="entry name" value="Rib-P_diPkinase"/>
</dbReference>
<evidence type="ECO:0000256" key="3">
    <source>
        <dbReference type="ARBA" id="ARBA00022723"/>
    </source>
</evidence>
<comment type="subcellular location">
    <subcellularLocation>
        <location evidence="12">Cytoplasm</location>
    </subcellularLocation>
</comment>
<evidence type="ECO:0000313" key="14">
    <source>
        <dbReference type="EMBL" id="OFW33467.1"/>
    </source>
</evidence>
<dbReference type="Gene3D" id="3.40.50.2020">
    <property type="match status" value="2"/>
</dbReference>
<evidence type="ECO:0000256" key="9">
    <source>
        <dbReference type="ARBA" id="ARBA00049535"/>
    </source>
</evidence>
<reference evidence="14 15" key="1">
    <citation type="journal article" date="2016" name="Nat. Commun.">
        <title>Thousands of microbial genomes shed light on interconnected biogeochemical processes in an aquifer system.</title>
        <authorList>
            <person name="Anantharaman K."/>
            <person name="Brown C.T."/>
            <person name="Hug L.A."/>
            <person name="Sharon I."/>
            <person name="Castelle C.J."/>
            <person name="Probst A.J."/>
            <person name="Thomas B.C."/>
            <person name="Singh A."/>
            <person name="Wilkins M.J."/>
            <person name="Karaoz U."/>
            <person name="Brodie E.L."/>
            <person name="Williams K.H."/>
            <person name="Hubbard S.S."/>
            <person name="Banfield J.F."/>
        </authorList>
    </citation>
    <scope>NUCLEOTIDE SEQUENCE [LARGE SCALE GENOMIC DNA]</scope>
</reference>
<evidence type="ECO:0000256" key="10">
    <source>
        <dbReference type="ARBA" id="ARBA00054914"/>
    </source>
</evidence>
<dbReference type="FunFam" id="3.40.50.2020:FF:000002">
    <property type="entry name" value="Ribose-phosphate pyrophosphokinase"/>
    <property type="match status" value="1"/>
</dbReference>
<dbReference type="UniPathway" id="UPA00087">
    <property type="reaction ID" value="UER00172"/>
</dbReference>
<name>A0A1F2UKD8_9ACTN</name>
<dbReference type="GO" id="GO:0005524">
    <property type="term" value="F:ATP binding"/>
    <property type="evidence" value="ECO:0007669"/>
    <property type="project" value="UniProtKB-KW"/>
</dbReference>
<dbReference type="GO" id="GO:0016301">
    <property type="term" value="F:kinase activity"/>
    <property type="evidence" value="ECO:0007669"/>
    <property type="project" value="UniProtKB-KW"/>
</dbReference>
<dbReference type="Pfam" id="PF13793">
    <property type="entry name" value="Pribosyltran_N"/>
    <property type="match status" value="1"/>
</dbReference>
<dbReference type="EMBL" id="MELI01000067">
    <property type="protein sequence ID" value="OFW33467.1"/>
    <property type="molecule type" value="Genomic_DNA"/>
</dbReference>
<dbReference type="InterPro" id="IPR000842">
    <property type="entry name" value="PRib_PP_synth_CS"/>
</dbReference>